<name>A0A8H2X8X9_9AGAM</name>
<accession>A0A8H2X8X9</accession>
<evidence type="ECO:0000313" key="3">
    <source>
        <dbReference type="Proteomes" id="UP000663843"/>
    </source>
</evidence>
<evidence type="ECO:0000313" key="2">
    <source>
        <dbReference type="EMBL" id="CAE6417350.1"/>
    </source>
</evidence>
<dbReference type="Pfam" id="PF17667">
    <property type="entry name" value="Pkinase_fungal"/>
    <property type="match status" value="1"/>
</dbReference>
<sequence length="306" mass="34733">MATYSDSPTRPRHTHSINYRSAHVKDCRDTPTLDVPKIIEVTKGSLMDSVLTSVVTSGLEQVCSELCSTSHINEGNPRWACLPEDPADSTRHEIESFQFFEKIVEAVDSCRPNKSQESLLKCSVSENTTPLGHRYNTSRPDGYFYLATSNLKLLRWADIVLPMEFKKKNTSEKNIDDRAKVLWSMHHIMRTDAQRRYVLGLTCENTTARLWYNDRSDIVASDEFDINKVTPDCIYLLESQRGGHRTGNIFIIVIPVLNSETEPTCNITIRNDDAQTTKVYLWWDEELASGSANELRMANPPALSTL</sequence>
<protein>
    <recommendedName>
        <fullName evidence="1">Fungal-type protein kinase domain-containing protein</fullName>
    </recommendedName>
</protein>
<dbReference type="InterPro" id="IPR040976">
    <property type="entry name" value="Pkinase_fungal"/>
</dbReference>
<gene>
    <name evidence="2" type="ORF">RDB_LOCUS50036</name>
</gene>
<dbReference type="AlphaFoldDB" id="A0A8H2X8X9"/>
<dbReference type="EMBL" id="CAJMWT010001728">
    <property type="protein sequence ID" value="CAE6417350.1"/>
    <property type="molecule type" value="Genomic_DNA"/>
</dbReference>
<comment type="caution">
    <text evidence="2">The sequence shown here is derived from an EMBL/GenBank/DDBJ whole genome shotgun (WGS) entry which is preliminary data.</text>
</comment>
<reference evidence="2" key="1">
    <citation type="submission" date="2021-01" db="EMBL/GenBank/DDBJ databases">
        <authorList>
            <person name="Kaushik A."/>
        </authorList>
    </citation>
    <scope>NUCLEOTIDE SEQUENCE</scope>
    <source>
        <strain evidence="2">AG2-2IIIB</strain>
    </source>
</reference>
<evidence type="ECO:0000259" key="1">
    <source>
        <dbReference type="Pfam" id="PF17667"/>
    </source>
</evidence>
<dbReference type="Proteomes" id="UP000663843">
    <property type="component" value="Unassembled WGS sequence"/>
</dbReference>
<organism evidence="2 3">
    <name type="scientific">Rhizoctonia solani</name>
    <dbReference type="NCBI Taxonomy" id="456999"/>
    <lineage>
        <taxon>Eukaryota</taxon>
        <taxon>Fungi</taxon>
        <taxon>Dikarya</taxon>
        <taxon>Basidiomycota</taxon>
        <taxon>Agaricomycotina</taxon>
        <taxon>Agaricomycetes</taxon>
        <taxon>Cantharellales</taxon>
        <taxon>Ceratobasidiaceae</taxon>
        <taxon>Rhizoctonia</taxon>
    </lineage>
</organism>
<proteinExistence type="predicted"/>
<feature type="domain" description="Fungal-type protein kinase" evidence="1">
    <location>
        <begin position="154"/>
        <end position="230"/>
    </location>
</feature>